<dbReference type="PANTHER" id="PTHR14199">
    <property type="entry name" value="NEUROBLASTOMA BREAKPOINT FAMILY MEMBER 6-LIKE PROTEIN"/>
    <property type="match status" value="1"/>
</dbReference>
<evidence type="ECO:0000313" key="4">
    <source>
        <dbReference type="EMBL" id="ELW67942.1"/>
    </source>
</evidence>
<dbReference type="AlphaFoldDB" id="L9L3G9"/>
<feature type="domain" description="Olduvai" evidence="3">
    <location>
        <begin position="158"/>
        <end position="220"/>
    </location>
</feature>
<dbReference type="PANTHER" id="PTHR14199:SF29">
    <property type="entry name" value="NEUROBLASTOMA BREAKPOINT FAMILY MEMBER 4-RELATED"/>
    <property type="match status" value="1"/>
</dbReference>
<feature type="compositionally biased region" description="Acidic residues" evidence="2">
    <location>
        <begin position="138"/>
        <end position="149"/>
    </location>
</feature>
<dbReference type="EMBL" id="KB320591">
    <property type="protein sequence ID" value="ELW67942.1"/>
    <property type="molecule type" value="Genomic_DNA"/>
</dbReference>
<dbReference type="Pfam" id="PF06758">
    <property type="entry name" value="Olduvai"/>
    <property type="match status" value="1"/>
</dbReference>
<evidence type="ECO:0000313" key="5">
    <source>
        <dbReference type="Proteomes" id="UP000011518"/>
    </source>
</evidence>
<dbReference type="SMART" id="SM01148">
    <property type="entry name" value="DUF1220"/>
    <property type="match status" value="1"/>
</dbReference>
<evidence type="ECO:0000256" key="1">
    <source>
        <dbReference type="ARBA" id="ARBA00038417"/>
    </source>
</evidence>
<proteinExistence type="inferred from homology"/>
<dbReference type="InParanoid" id="L9L3G9"/>
<reference evidence="5" key="1">
    <citation type="submission" date="2012-07" db="EMBL/GenBank/DDBJ databases">
        <title>Genome of the Chinese tree shrew, a rising model animal genetically related to primates.</title>
        <authorList>
            <person name="Zhang G."/>
            <person name="Fan Y."/>
            <person name="Yao Y."/>
            <person name="Huang Z."/>
        </authorList>
    </citation>
    <scope>NUCLEOTIDE SEQUENCE [LARGE SCALE GENOMIC DNA]</scope>
</reference>
<evidence type="ECO:0000259" key="3">
    <source>
        <dbReference type="SMART" id="SM01148"/>
    </source>
</evidence>
<dbReference type="FunCoup" id="L9L3G9">
    <property type="interactions" value="4"/>
</dbReference>
<accession>L9L3G9</accession>
<evidence type="ECO:0000256" key="2">
    <source>
        <dbReference type="SAM" id="MobiDB-lite"/>
    </source>
</evidence>
<sequence>MAVSLSPLSESKAERNILEVDQQSRSQEVDQQSHSQPAVSEQQYQDPKEKFPALEATASSLAIQLQKSKREGKDIIGSMLGEKLQIGEELLAERTSLAERLRGLLNNNNHQRQDFQEQLAEGHRLAECLACMLSPEVQETEEDRTEEEPPAPSQGGPQLQRESIALSSGVQKENVNEVLQDSSDEGCETSSRLHDPSESQQPPCSTTLSDEQDVSAPCVAREDPSYKENKATTVLPGILHTLVFLWQVQGGELKASRVGR</sequence>
<dbReference type="InterPro" id="IPR055306">
    <property type="entry name" value="NBPF"/>
</dbReference>
<name>L9L3G9_TUPCH</name>
<feature type="compositionally biased region" description="Polar residues" evidence="2">
    <location>
        <begin position="155"/>
        <end position="181"/>
    </location>
</feature>
<feature type="compositionally biased region" description="Polar residues" evidence="2">
    <location>
        <begin position="21"/>
        <end position="45"/>
    </location>
</feature>
<feature type="region of interest" description="Disordered" evidence="2">
    <location>
        <begin position="1"/>
        <end position="52"/>
    </location>
</feature>
<feature type="region of interest" description="Disordered" evidence="2">
    <location>
        <begin position="137"/>
        <end position="227"/>
    </location>
</feature>
<keyword evidence="5" id="KW-1185">Reference proteome</keyword>
<reference evidence="5" key="2">
    <citation type="journal article" date="2013" name="Nat. Commun.">
        <title>Genome of the Chinese tree shrew.</title>
        <authorList>
            <person name="Fan Y."/>
            <person name="Huang Z.Y."/>
            <person name="Cao C.C."/>
            <person name="Chen C.S."/>
            <person name="Chen Y.X."/>
            <person name="Fan D.D."/>
            <person name="He J."/>
            <person name="Hou H.L."/>
            <person name="Hu L."/>
            <person name="Hu X.T."/>
            <person name="Jiang X.T."/>
            <person name="Lai R."/>
            <person name="Lang Y.S."/>
            <person name="Liang B."/>
            <person name="Liao S.G."/>
            <person name="Mu D."/>
            <person name="Ma Y.Y."/>
            <person name="Niu Y.Y."/>
            <person name="Sun X.Q."/>
            <person name="Xia J.Q."/>
            <person name="Xiao J."/>
            <person name="Xiong Z.Q."/>
            <person name="Xu L."/>
            <person name="Yang L."/>
            <person name="Zhang Y."/>
            <person name="Zhao W."/>
            <person name="Zhao X.D."/>
            <person name="Zheng Y.T."/>
            <person name="Zhou J.M."/>
            <person name="Zhu Y.B."/>
            <person name="Zhang G.J."/>
            <person name="Wang J."/>
            <person name="Yao Y.G."/>
        </authorList>
    </citation>
    <scope>NUCLEOTIDE SEQUENCE [LARGE SCALE GENOMIC DNA]</scope>
</reference>
<protein>
    <submittedName>
        <fullName evidence="4">Neuroblastoma breakpoint family member 5</fullName>
    </submittedName>
</protein>
<dbReference type="Proteomes" id="UP000011518">
    <property type="component" value="Unassembled WGS sequence"/>
</dbReference>
<dbReference type="InterPro" id="IPR010630">
    <property type="entry name" value="Olduvai_dom"/>
</dbReference>
<gene>
    <name evidence="4" type="ORF">TREES_T100003939</name>
</gene>
<feature type="compositionally biased region" description="Polar residues" evidence="2">
    <location>
        <begin position="198"/>
        <end position="209"/>
    </location>
</feature>
<organism evidence="4 5">
    <name type="scientific">Tupaia chinensis</name>
    <name type="common">Chinese tree shrew</name>
    <name type="synonym">Tupaia belangeri chinensis</name>
    <dbReference type="NCBI Taxonomy" id="246437"/>
    <lineage>
        <taxon>Eukaryota</taxon>
        <taxon>Metazoa</taxon>
        <taxon>Chordata</taxon>
        <taxon>Craniata</taxon>
        <taxon>Vertebrata</taxon>
        <taxon>Euteleostomi</taxon>
        <taxon>Mammalia</taxon>
        <taxon>Eutheria</taxon>
        <taxon>Euarchontoglires</taxon>
        <taxon>Scandentia</taxon>
        <taxon>Tupaiidae</taxon>
        <taxon>Tupaia</taxon>
    </lineage>
</organism>
<comment type="similarity">
    <text evidence="1">Belongs to the NBPF family.</text>
</comment>